<reference evidence="1 2" key="1">
    <citation type="submission" date="2015-07" db="EMBL/GenBank/DDBJ databases">
        <title>Emmonsia species relationships and genome sequence.</title>
        <authorList>
            <consortium name="The Broad Institute Genomics Platform"/>
            <person name="Cuomo C.A."/>
            <person name="Munoz J.F."/>
            <person name="Imamovic A."/>
            <person name="Priest M.E."/>
            <person name="Young S."/>
            <person name="Clay O.K."/>
            <person name="McEwen J.G."/>
        </authorList>
    </citation>
    <scope>NUCLEOTIDE SEQUENCE [LARGE SCALE GENOMIC DNA]</scope>
    <source>
        <strain evidence="1 2">UAMH 9510</strain>
    </source>
</reference>
<accession>A0A1J9P0E6</accession>
<sequence length="139" mass="15462">MGASTGLHYNSYVVEKCWLGLSQERPQDTIQDYTINNGDYPSGHDSKAFLLSNYYHVGNNLCQCQGQKSLFAPTTMTKLSIVPGIVRGDSSYPRTYLISVGLSETARVVDVHQQRKDFSPGTPSWSNNTRSITARELLI</sequence>
<dbReference type="AlphaFoldDB" id="A0A1J9P0E6"/>
<keyword evidence="2" id="KW-1185">Reference proteome</keyword>
<organism evidence="1 2">
    <name type="scientific">Emergomyces pasteurianus Ep9510</name>
    <dbReference type="NCBI Taxonomy" id="1447872"/>
    <lineage>
        <taxon>Eukaryota</taxon>
        <taxon>Fungi</taxon>
        <taxon>Dikarya</taxon>
        <taxon>Ascomycota</taxon>
        <taxon>Pezizomycotina</taxon>
        <taxon>Eurotiomycetes</taxon>
        <taxon>Eurotiomycetidae</taxon>
        <taxon>Onygenales</taxon>
        <taxon>Ajellomycetaceae</taxon>
        <taxon>Emergomyces</taxon>
    </lineage>
</organism>
<evidence type="ECO:0000313" key="1">
    <source>
        <dbReference type="EMBL" id="OJD10289.1"/>
    </source>
</evidence>
<name>A0A1J9P0E6_9EURO</name>
<protein>
    <submittedName>
        <fullName evidence="1">Uncharacterized protein</fullName>
    </submittedName>
</protein>
<dbReference type="Proteomes" id="UP000182235">
    <property type="component" value="Unassembled WGS sequence"/>
</dbReference>
<proteinExistence type="predicted"/>
<evidence type="ECO:0000313" key="2">
    <source>
        <dbReference type="Proteomes" id="UP000182235"/>
    </source>
</evidence>
<comment type="caution">
    <text evidence="1">The sequence shown here is derived from an EMBL/GenBank/DDBJ whole genome shotgun (WGS) entry which is preliminary data.</text>
</comment>
<dbReference type="EMBL" id="LGRN01000859">
    <property type="protein sequence ID" value="OJD10289.1"/>
    <property type="molecule type" value="Genomic_DNA"/>
</dbReference>
<dbReference type="VEuPathDB" id="FungiDB:AJ78_08645"/>
<gene>
    <name evidence="1" type="ORF">AJ78_08645</name>
</gene>